<sequence>MTVTVFGLLERASQNYPDKEAIFDGANRITYKRLMEETQSIAAALSQKGYQKGDRVIVSLPNWYEAVAIYFALAQLGVILIPCNTRYSKEELVYILENSGAKGMFVGKDFQYFEDFKNYLQSSDSSLEDIFAVRSEMSEFSGYRDLLEKGKGISASPAPIDPADDVFTILYTSGTTGKPKGAMLTHENVIYSAELSADMLKCTKDDVYLIPVPIFHVFGLVPGILSVVSKGSKMVFLEEYKAIEALKRIESEKVTVHHGVPTMFILELNHPDFQKFDLSSLRTGIIAAAPCPEEIVRRIRTEMGCDIQVSYGLTETSAPVTFTSFDDDDYLKSTTVGKFLPGYEGKIVDVQRQKVGIGEIGEIAVKGKGVMKGYYKMPEYTQAAFDEEGYFYTGDSGTMDEHGYIRIVGRKKELIIRGGYNIYPREIEEHFYKHPSVLEVAIIGLPDTVLGEISCAVIKLKPGHVEDEQSMKDYIKDKVADFKVPDRFVFVDKLPITASGKIIKHELKNIITEKLKATLR</sequence>
<dbReference type="PANTHER" id="PTHR43201:SF5">
    <property type="entry name" value="MEDIUM-CHAIN ACYL-COA LIGASE ACSF2, MITOCHONDRIAL"/>
    <property type="match status" value="1"/>
</dbReference>
<dbReference type="RefSeq" id="WP_342468833.1">
    <property type="nucleotide sequence ID" value="NZ_JBHSNQ010000173.1"/>
</dbReference>
<comment type="similarity">
    <text evidence="1">Belongs to the ATP-dependent AMP-binding enzyme family.</text>
</comment>
<accession>A0ABW0RCZ5</accession>
<feature type="domain" description="AMP-binding enzyme C-terminal" evidence="4">
    <location>
        <begin position="426"/>
        <end position="501"/>
    </location>
</feature>
<keyword evidence="2" id="KW-0436">Ligase</keyword>
<organism evidence="5 6">
    <name type="scientific">Ureibacillus suwonensis</name>
    <dbReference type="NCBI Taxonomy" id="313007"/>
    <lineage>
        <taxon>Bacteria</taxon>
        <taxon>Bacillati</taxon>
        <taxon>Bacillota</taxon>
        <taxon>Bacilli</taxon>
        <taxon>Bacillales</taxon>
        <taxon>Caryophanaceae</taxon>
        <taxon>Ureibacillus</taxon>
    </lineage>
</organism>
<evidence type="ECO:0000256" key="1">
    <source>
        <dbReference type="ARBA" id="ARBA00006432"/>
    </source>
</evidence>
<feature type="domain" description="AMP-dependent synthetase/ligase" evidence="3">
    <location>
        <begin position="9"/>
        <end position="375"/>
    </location>
</feature>
<dbReference type="PANTHER" id="PTHR43201">
    <property type="entry name" value="ACYL-COA SYNTHETASE"/>
    <property type="match status" value="1"/>
</dbReference>
<evidence type="ECO:0000259" key="4">
    <source>
        <dbReference type="Pfam" id="PF13193"/>
    </source>
</evidence>
<dbReference type="InterPro" id="IPR000873">
    <property type="entry name" value="AMP-dep_synth/lig_dom"/>
</dbReference>
<dbReference type="InterPro" id="IPR025110">
    <property type="entry name" value="AMP-bd_C"/>
</dbReference>
<dbReference type="Pfam" id="PF00501">
    <property type="entry name" value="AMP-binding"/>
    <property type="match status" value="1"/>
</dbReference>
<dbReference type="PROSITE" id="PS00455">
    <property type="entry name" value="AMP_BINDING"/>
    <property type="match status" value="1"/>
</dbReference>
<dbReference type="Proteomes" id="UP001595978">
    <property type="component" value="Unassembled WGS sequence"/>
</dbReference>
<dbReference type="EMBL" id="JBHSNQ010000173">
    <property type="protein sequence ID" value="MFC5542629.1"/>
    <property type="molecule type" value="Genomic_DNA"/>
</dbReference>
<evidence type="ECO:0000313" key="5">
    <source>
        <dbReference type="EMBL" id="MFC5542629.1"/>
    </source>
</evidence>
<dbReference type="SUPFAM" id="SSF56801">
    <property type="entry name" value="Acetyl-CoA synthetase-like"/>
    <property type="match status" value="1"/>
</dbReference>
<dbReference type="Pfam" id="PF13193">
    <property type="entry name" value="AMP-binding_C"/>
    <property type="match status" value="1"/>
</dbReference>
<keyword evidence="6" id="KW-1185">Reference proteome</keyword>
<dbReference type="InterPro" id="IPR020845">
    <property type="entry name" value="AMP-binding_CS"/>
</dbReference>
<comment type="caution">
    <text evidence="5">The sequence shown here is derived from an EMBL/GenBank/DDBJ whole genome shotgun (WGS) entry which is preliminary data.</text>
</comment>
<dbReference type="InterPro" id="IPR045851">
    <property type="entry name" value="AMP-bd_C_sf"/>
</dbReference>
<dbReference type="Gene3D" id="3.30.300.30">
    <property type="match status" value="1"/>
</dbReference>
<protein>
    <submittedName>
        <fullName evidence="5">Class I adenylate-forming enzyme family protein</fullName>
    </submittedName>
</protein>
<dbReference type="Gene3D" id="3.40.50.12780">
    <property type="entry name" value="N-terminal domain of ligase-like"/>
    <property type="match status" value="1"/>
</dbReference>
<evidence type="ECO:0000313" key="6">
    <source>
        <dbReference type="Proteomes" id="UP001595978"/>
    </source>
</evidence>
<reference evidence="6" key="1">
    <citation type="journal article" date="2019" name="Int. J. Syst. Evol. Microbiol.">
        <title>The Global Catalogue of Microorganisms (GCM) 10K type strain sequencing project: providing services to taxonomists for standard genome sequencing and annotation.</title>
        <authorList>
            <consortium name="The Broad Institute Genomics Platform"/>
            <consortium name="The Broad Institute Genome Sequencing Center for Infectious Disease"/>
            <person name="Wu L."/>
            <person name="Ma J."/>
        </authorList>
    </citation>
    <scope>NUCLEOTIDE SEQUENCE [LARGE SCALE GENOMIC DNA]</scope>
    <source>
        <strain evidence="6">CCUG 56331</strain>
    </source>
</reference>
<proteinExistence type="inferred from homology"/>
<evidence type="ECO:0000259" key="3">
    <source>
        <dbReference type="Pfam" id="PF00501"/>
    </source>
</evidence>
<dbReference type="InterPro" id="IPR042099">
    <property type="entry name" value="ANL_N_sf"/>
</dbReference>
<evidence type="ECO:0000256" key="2">
    <source>
        <dbReference type="ARBA" id="ARBA00022598"/>
    </source>
</evidence>
<name>A0ABW0RCZ5_9BACL</name>
<gene>
    <name evidence="5" type="ORF">ACFPOH_13025</name>
</gene>